<reference evidence="7 8" key="1">
    <citation type="submission" date="2018-09" db="EMBL/GenBank/DDBJ databases">
        <title>Genomic Encyclopedia of Archaeal and Bacterial Type Strains, Phase II (KMG-II): from individual species to whole genera.</title>
        <authorList>
            <person name="Goeker M."/>
        </authorList>
    </citation>
    <scope>NUCLEOTIDE SEQUENCE [LARGE SCALE GENOMIC DNA]</scope>
    <source>
        <strain evidence="7 8">DSM 21950</strain>
    </source>
</reference>
<dbReference type="PANTHER" id="PTHR30231:SF4">
    <property type="entry name" value="PROTEIN NEN2"/>
    <property type="match status" value="1"/>
</dbReference>
<comment type="caution">
    <text evidence="7">The sequence shown here is derived from an EMBL/GenBank/DDBJ whole genome shotgun (WGS) entry which is preliminary data.</text>
</comment>
<dbReference type="PANTHER" id="PTHR30231">
    <property type="entry name" value="DNA POLYMERASE III SUBUNIT EPSILON"/>
    <property type="match status" value="1"/>
</dbReference>
<dbReference type="Pfam" id="PF00929">
    <property type="entry name" value="RNase_T"/>
    <property type="match status" value="1"/>
</dbReference>
<keyword evidence="1" id="KW-0540">Nuclease</keyword>
<keyword evidence="2" id="KW-0378">Hydrolase</keyword>
<proteinExistence type="predicted"/>
<dbReference type="CDD" id="cd06127">
    <property type="entry name" value="DEDDh"/>
    <property type="match status" value="1"/>
</dbReference>
<dbReference type="SUPFAM" id="SSF53098">
    <property type="entry name" value="Ribonuclease H-like"/>
    <property type="match status" value="1"/>
</dbReference>
<evidence type="ECO:0000256" key="3">
    <source>
        <dbReference type="ARBA" id="ARBA00022839"/>
    </source>
</evidence>
<protein>
    <submittedName>
        <fullName evidence="7">DNA polymerase-3 subunit epsilon</fullName>
    </submittedName>
</protein>
<dbReference type="CDD" id="cd17748">
    <property type="entry name" value="BRCT_DNA_ligase_like"/>
    <property type="match status" value="1"/>
</dbReference>
<feature type="domain" description="Exonuclease" evidence="6">
    <location>
        <begin position="13"/>
        <end position="176"/>
    </location>
</feature>
<dbReference type="Gene3D" id="3.40.50.10190">
    <property type="entry name" value="BRCT domain"/>
    <property type="match status" value="1"/>
</dbReference>
<dbReference type="InterPro" id="IPR036397">
    <property type="entry name" value="RNaseH_sf"/>
</dbReference>
<comment type="function">
    <text evidence="4">DNA polymerase III is a complex, multichain enzyme responsible for most of the replicative synthesis in bacteria. The epsilon subunit contain the editing function and is a proofreading 3'-5' exonuclease.</text>
</comment>
<evidence type="ECO:0000256" key="2">
    <source>
        <dbReference type="ARBA" id="ARBA00022801"/>
    </source>
</evidence>
<evidence type="ECO:0000313" key="7">
    <source>
        <dbReference type="EMBL" id="RKD94541.1"/>
    </source>
</evidence>
<dbReference type="InterPro" id="IPR012337">
    <property type="entry name" value="RNaseH-like_sf"/>
</dbReference>
<dbReference type="InterPro" id="IPR013520">
    <property type="entry name" value="Ribonucl_H"/>
</dbReference>
<evidence type="ECO:0000256" key="1">
    <source>
        <dbReference type="ARBA" id="ARBA00022722"/>
    </source>
</evidence>
<evidence type="ECO:0000313" key="8">
    <source>
        <dbReference type="Proteomes" id="UP000284531"/>
    </source>
</evidence>
<evidence type="ECO:0000259" key="6">
    <source>
        <dbReference type="SMART" id="SM00479"/>
    </source>
</evidence>
<dbReference type="GO" id="GO:0008408">
    <property type="term" value="F:3'-5' exonuclease activity"/>
    <property type="evidence" value="ECO:0007669"/>
    <property type="project" value="TreeGrafter"/>
</dbReference>
<dbReference type="SMART" id="SM00479">
    <property type="entry name" value="EXOIII"/>
    <property type="match status" value="1"/>
</dbReference>
<dbReference type="GO" id="GO:0003676">
    <property type="term" value="F:nucleic acid binding"/>
    <property type="evidence" value="ECO:0007669"/>
    <property type="project" value="InterPro"/>
</dbReference>
<dbReference type="RefSeq" id="WP_120241796.1">
    <property type="nucleotide sequence ID" value="NZ_RAPQ01000014.1"/>
</dbReference>
<dbReference type="FunFam" id="3.30.420.10:FF:000045">
    <property type="entry name" value="3'-5' exonuclease DinG"/>
    <property type="match status" value="1"/>
</dbReference>
<keyword evidence="3" id="KW-0269">Exonuclease</keyword>
<accession>A0A419WGA4</accession>
<dbReference type="Gene3D" id="3.30.420.10">
    <property type="entry name" value="Ribonuclease H-like superfamily/Ribonuclease H"/>
    <property type="match status" value="1"/>
</dbReference>
<dbReference type="EMBL" id="RAPQ01000014">
    <property type="protein sequence ID" value="RKD94541.1"/>
    <property type="molecule type" value="Genomic_DNA"/>
</dbReference>
<keyword evidence="8" id="KW-1185">Reference proteome</keyword>
<comment type="subunit">
    <text evidence="5">DNA polymerase III contains a core (composed of alpha, epsilon and theta chains) that associates with a tau subunit. This core dimerizes to form the POLIII' complex. PolIII' associates with the gamma complex (composed of gamma, delta, delta', psi and chi chains) and with the beta chain to form the complete DNA polymerase III complex.</text>
</comment>
<organism evidence="7 8">
    <name type="scientific">Marinifilum flexuosum</name>
    <dbReference type="NCBI Taxonomy" id="1117708"/>
    <lineage>
        <taxon>Bacteria</taxon>
        <taxon>Pseudomonadati</taxon>
        <taxon>Bacteroidota</taxon>
        <taxon>Bacteroidia</taxon>
        <taxon>Marinilabiliales</taxon>
        <taxon>Marinifilaceae</taxon>
    </lineage>
</organism>
<evidence type="ECO:0000256" key="5">
    <source>
        <dbReference type="ARBA" id="ARBA00026073"/>
    </source>
</evidence>
<dbReference type="AlphaFoldDB" id="A0A419WGA4"/>
<dbReference type="Proteomes" id="UP000284531">
    <property type="component" value="Unassembled WGS sequence"/>
</dbReference>
<dbReference type="SUPFAM" id="SSF52113">
    <property type="entry name" value="BRCT domain"/>
    <property type="match status" value="1"/>
</dbReference>
<dbReference type="GO" id="GO:0006259">
    <property type="term" value="P:DNA metabolic process"/>
    <property type="evidence" value="ECO:0007669"/>
    <property type="project" value="UniProtKB-ARBA"/>
</dbReference>
<sequence length="432" mass="49447">MTNDPILELYNHQFAIISLETTGISPQHGDHLVELAIQTVNWNGELLDSYETLVHPGKDIEGFQIHGITDDMVKNAPSASEIVPDILSRLNGKTLVAHDFDFAVRFLEPILNGNMPKLEGICTLKLFDLVAPDSGLRRLEQLCTYYDIEFSVRHSAKSDSLATAKLFSILKNLYAQQNEIEDFVENFLHLIKIEDCPKERNIFMKRKEAKNIANIQKNKLYDLLNRLTSSAGDSVPVRQYLNVLDRALADRILEEKEIFSLVDLATDYKLSKKQVMEIHEEYLRKLIRIYLLDEILTNAEMDDLHLVSDLLCILPKELDLLIKYERTKIPITTPGVQKQLKSLTGKSVCFSGHLNCKINGQRIDRELAQQLVKERGLIVKRVVSKNVDYLITAHAEQFSGKGRKNRKAMEYHVNVMDEKIFWEMIGVVVDNE</sequence>
<gene>
    <name evidence="7" type="ORF">BXY64_4129</name>
</gene>
<evidence type="ECO:0000256" key="4">
    <source>
        <dbReference type="ARBA" id="ARBA00025483"/>
    </source>
</evidence>
<dbReference type="InterPro" id="IPR036420">
    <property type="entry name" value="BRCT_dom_sf"/>
</dbReference>
<name>A0A419WGA4_9BACT</name>
<dbReference type="OrthoDB" id="9803913at2"/>